<feature type="non-terminal residue" evidence="1">
    <location>
        <position position="49"/>
    </location>
</feature>
<dbReference type="Proteomes" id="UP000789901">
    <property type="component" value="Unassembled WGS sequence"/>
</dbReference>
<reference evidence="1 2" key="1">
    <citation type="submission" date="2021-06" db="EMBL/GenBank/DDBJ databases">
        <authorList>
            <person name="Kallberg Y."/>
            <person name="Tangrot J."/>
            <person name="Rosling A."/>
        </authorList>
    </citation>
    <scope>NUCLEOTIDE SEQUENCE [LARGE SCALE GENOMIC DNA]</scope>
    <source>
        <strain evidence="1 2">120-4 pot B 10/14</strain>
    </source>
</reference>
<comment type="caution">
    <text evidence="1">The sequence shown here is derived from an EMBL/GenBank/DDBJ whole genome shotgun (WGS) entry which is preliminary data.</text>
</comment>
<feature type="non-terminal residue" evidence="1">
    <location>
        <position position="1"/>
    </location>
</feature>
<evidence type="ECO:0000313" key="2">
    <source>
        <dbReference type="Proteomes" id="UP000789901"/>
    </source>
</evidence>
<sequence>VHENYDIYFNDLVLATSVAVPQFSNAILEITILSSRDFITQSQKNIAQK</sequence>
<accession>A0ABN7XFV7</accession>
<gene>
    <name evidence="1" type="ORF">GMARGA_LOCUS42999</name>
</gene>
<name>A0ABN7XFV7_GIGMA</name>
<protein>
    <submittedName>
        <fullName evidence="1">39356_t:CDS:1</fullName>
    </submittedName>
</protein>
<evidence type="ECO:0000313" key="1">
    <source>
        <dbReference type="EMBL" id="CAG8854178.1"/>
    </source>
</evidence>
<dbReference type="EMBL" id="CAJVQB010134383">
    <property type="protein sequence ID" value="CAG8854178.1"/>
    <property type="molecule type" value="Genomic_DNA"/>
</dbReference>
<keyword evidence="2" id="KW-1185">Reference proteome</keyword>
<organism evidence="1 2">
    <name type="scientific">Gigaspora margarita</name>
    <dbReference type="NCBI Taxonomy" id="4874"/>
    <lineage>
        <taxon>Eukaryota</taxon>
        <taxon>Fungi</taxon>
        <taxon>Fungi incertae sedis</taxon>
        <taxon>Mucoromycota</taxon>
        <taxon>Glomeromycotina</taxon>
        <taxon>Glomeromycetes</taxon>
        <taxon>Diversisporales</taxon>
        <taxon>Gigasporaceae</taxon>
        <taxon>Gigaspora</taxon>
    </lineage>
</organism>
<proteinExistence type="predicted"/>